<dbReference type="EMBL" id="JAWDGP010002224">
    <property type="protein sequence ID" value="KAK3784656.1"/>
    <property type="molecule type" value="Genomic_DNA"/>
</dbReference>
<sequence>IKKKRTKGSYTGTSQRPSTGLPGQDCEAALESCVRKYAELGSTATSTEDMCRYIEILCHCFLKQDACDKNYILYTVIPYSYASAQQQGITCKQPDFTHTTTTTVTRTTTRLPTTVQPALQFCDNEIRQCQTDFEKKVPYSSYSEYCQLIYSYRDCMWNIGVCDYGYLRRTIEDYVGANIRDCDRDTSAQSGQTPLRPLDWPGVLTLLTLSCLMQLLSPWLFI</sequence>
<keyword evidence="3" id="KW-1185">Reference proteome</keyword>
<comment type="caution">
    <text evidence="2">The sequence shown here is derived from an EMBL/GenBank/DDBJ whole genome shotgun (WGS) entry which is preliminary data.</text>
</comment>
<proteinExistence type="predicted"/>
<evidence type="ECO:0000256" key="1">
    <source>
        <dbReference type="SAM" id="MobiDB-lite"/>
    </source>
</evidence>
<feature type="non-terminal residue" evidence="2">
    <location>
        <position position="1"/>
    </location>
</feature>
<evidence type="ECO:0000313" key="3">
    <source>
        <dbReference type="Proteomes" id="UP001283361"/>
    </source>
</evidence>
<feature type="region of interest" description="Disordered" evidence="1">
    <location>
        <begin position="1"/>
        <end position="23"/>
    </location>
</feature>
<dbReference type="AlphaFoldDB" id="A0AAE1ACB7"/>
<feature type="compositionally biased region" description="Polar residues" evidence="1">
    <location>
        <begin position="8"/>
        <end position="18"/>
    </location>
</feature>
<accession>A0AAE1ACB7</accession>
<evidence type="ECO:0000313" key="2">
    <source>
        <dbReference type="EMBL" id="KAK3784656.1"/>
    </source>
</evidence>
<dbReference type="Proteomes" id="UP001283361">
    <property type="component" value="Unassembled WGS sequence"/>
</dbReference>
<protein>
    <submittedName>
        <fullName evidence="2">Uncharacterized protein</fullName>
    </submittedName>
</protein>
<name>A0AAE1ACB7_9GAST</name>
<gene>
    <name evidence="2" type="ORF">RRG08_015184</name>
</gene>
<organism evidence="2 3">
    <name type="scientific">Elysia crispata</name>
    <name type="common">lettuce slug</name>
    <dbReference type="NCBI Taxonomy" id="231223"/>
    <lineage>
        <taxon>Eukaryota</taxon>
        <taxon>Metazoa</taxon>
        <taxon>Spiralia</taxon>
        <taxon>Lophotrochozoa</taxon>
        <taxon>Mollusca</taxon>
        <taxon>Gastropoda</taxon>
        <taxon>Heterobranchia</taxon>
        <taxon>Euthyneura</taxon>
        <taxon>Panpulmonata</taxon>
        <taxon>Sacoglossa</taxon>
        <taxon>Placobranchoidea</taxon>
        <taxon>Plakobranchidae</taxon>
        <taxon>Elysia</taxon>
    </lineage>
</organism>
<reference evidence="2" key="1">
    <citation type="journal article" date="2023" name="G3 (Bethesda)">
        <title>A reference genome for the long-term kleptoplast-retaining sea slug Elysia crispata morphotype clarki.</title>
        <authorList>
            <person name="Eastman K.E."/>
            <person name="Pendleton A.L."/>
            <person name="Shaikh M.A."/>
            <person name="Suttiyut T."/>
            <person name="Ogas R."/>
            <person name="Tomko P."/>
            <person name="Gavelis G."/>
            <person name="Widhalm J.R."/>
            <person name="Wisecaver J.H."/>
        </authorList>
    </citation>
    <scope>NUCLEOTIDE SEQUENCE</scope>
    <source>
        <strain evidence="2">ECLA1</strain>
    </source>
</reference>